<evidence type="ECO:0000313" key="2">
    <source>
        <dbReference type="Proteomes" id="UP000307790"/>
    </source>
</evidence>
<organism evidence="1 2">
    <name type="scientific">Thalassotalea litorea</name>
    <dbReference type="NCBI Taxonomy" id="2020715"/>
    <lineage>
        <taxon>Bacteria</taxon>
        <taxon>Pseudomonadati</taxon>
        <taxon>Pseudomonadota</taxon>
        <taxon>Gammaproteobacteria</taxon>
        <taxon>Alteromonadales</taxon>
        <taxon>Colwelliaceae</taxon>
        <taxon>Thalassotalea</taxon>
    </lineage>
</organism>
<accession>A0A5R9INA2</accession>
<sequence length="66" mass="6791">MRNLNTLFSDFIEDESGLTTVEYAIAGALVAGTLVVAFTDLGEAVSGTINCLTSAVNGEQSTDCSS</sequence>
<dbReference type="AlphaFoldDB" id="A0A5R9INA2"/>
<reference evidence="1 2" key="1">
    <citation type="submission" date="2019-05" db="EMBL/GenBank/DDBJ databases">
        <title>Genome sequences of Thalassotalea litorea 1K03283.</title>
        <authorList>
            <person name="Zhang D."/>
        </authorList>
    </citation>
    <scope>NUCLEOTIDE SEQUENCE [LARGE SCALE GENOMIC DNA]</scope>
    <source>
        <strain evidence="1 2">MCCC 1K03283</strain>
    </source>
</reference>
<keyword evidence="2" id="KW-1185">Reference proteome</keyword>
<evidence type="ECO:0000313" key="1">
    <source>
        <dbReference type="EMBL" id="TLU61479.1"/>
    </source>
</evidence>
<dbReference type="EMBL" id="VCBC01000016">
    <property type="protein sequence ID" value="TLU61479.1"/>
    <property type="molecule type" value="Genomic_DNA"/>
</dbReference>
<name>A0A5R9INA2_9GAMM</name>
<protein>
    <submittedName>
        <fullName evidence="1">Flp family type IVb pilin</fullName>
    </submittedName>
</protein>
<gene>
    <name evidence="1" type="ORF">FE810_14680</name>
</gene>
<proteinExistence type="predicted"/>
<comment type="caution">
    <text evidence="1">The sequence shown here is derived from an EMBL/GenBank/DDBJ whole genome shotgun (WGS) entry which is preliminary data.</text>
</comment>
<dbReference type="Proteomes" id="UP000307790">
    <property type="component" value="Unassembled WGS sequence"/>
</dbReference>
<dbReference type="RefSeq" id="WP_138320992.1">
    <property type="nucleotide sequence ID" value="NZ_VCBC01000016.1"/>
</dbReference>